<dbReference type="AlphaFoldDB" id="A0A1F6AQB5"/>
<dbReference type="EMBL" id="MFJR01000007">
    <property type="protein sequence ID" value="OGG26673.1"/>
    <property type="molecule type" value="Genomic_DNA"/>
</dbReference>
<reference evidence="2 3" key="1">
    <citation type="journal article" date="2016" name="Nat. Commun.">
        <title>Thousands of microbial genomes shed light on interconnected biogeochemical processes in an aquifer system.</title>
        <authorList>
            <person name="Anantharaman K."/>
            <person name="Brown C.T."/>
            <person name="Hug L.A."/>
            <person name="Sharon I."/>
            <person name="Castelle C.J."/>
            <person name="Probst A.J."/>
            <person name="Thomas B.C."/>
            <person name="Singh A."/>
            <person name="Wilkins M.J."/>
            <person name="Karaoz U."/>
            <person name="Brodie E.L."/>
            <person name="Williams K.H."/>
            <person name="Hubbard S.S."/>
            <person name="Banfield J.F."/>
        </authorList>
    </citation>
    <scope>NUCLEOTIDE SEQUENCE [LARGE SCALE GENOMIC DNA]</scope>
</reference>
<dbReference type="PANTHER" id="PTHR43179">
    <property type="entry name" value="RHAMNOSYLTRANSFERASE WBBL"/>
    <property type="match status" value="1"/>
</dbReference>
<dbReference type="InterPro" id="IPR001173">
    <property type="entry name" value="Glyco_trans_2-like"/>
</dbReference>
<feature type="domain" description="Glycosyltransferase 2-like" evidence="1">
    <location>
        <begin position="4"/>
        <end position="116"/>
    </location>
</feature>
<evidence type="ECO:0000313" key="3">
    <source>
        <dbReference type="Proteomes" id="UP000176609"/>
    </source>
</evidence>
<dbReference type="CDD" id="cd04186">
    <property type="entry name" value="GT_2_like_c"/>
    <property type="match status" value="1"/>
</dbReference>
<dbReference type="SUPFAM" id="SSF53448">
    <property type="entry name" value="Nucleotide-diphospho-sugar transferases"/>
    <property type="match status" value="1"/>
</dbReference>
<protein>
    <recommendedName>
        <fullName evidence="1">Glycosyltransferase 2-like domain-containing protein</fullName>
    </recommendedName>
</protein>
<dbReference type="InterPro" id="IPR029044">
    <property type="entry name" value="Nucleotide-diphossugar_trans"/>
</dbReference>
<dbReference type="Proteomes" id="UP000176609">
    <property type="component" value="Unassembled WGS sequence"/>
</dbReference>
<sequence>MNISVVIPNYNGKRLLENNLPLILTMLKDKEIIVVDDASTDGSVELIKKLFPTVRLLEHKSNYGFSTTVNDGVKVAKGQWVVLLNSDVVPQKNFLEYLCNHLNDPKVFAVGCLQYGIDWKDHHILGRGIGKFHQGLLVHAPGSLDKHNTLWVFGGAGIFNKKIWEILGGLDTIYEPFYWEDIDLSYRALKAGYKLLFESKSVVKHFHNKGAISTGFSDSYVKKISYRNQIMFVWLNITDPKYLTEHLVYLPFHLMKAVITHDLSYLTGFCLALIKLPEVIKGRLIKRNSSKISDQQVLKQFAGEI</sequence>
<evidence type="ECO:0000259" key="1">
    <source>
        <dbReference type="Pfam" id="PF00535"/>
    </source>
</evidence>
<comment type="caution">
    <text evidence="2">The sequence shown here is derived from an EMBL/GenBank/DDBJ whole genome shotgun (WGS) entry which is preliminary data.</text>
</comment>
<gene>
    <name evidence="2" type="ORF">A2960_00680</name>
</gene>
<accession>A0A1F6AQB5</accession>
<dbReference type="Gene3D" id="3.90.550.10">
    <property type="entry name" value="Spore Coat Polysaccharide Biosynthesis Protein SpsA, Chain A"/>
    <property type="match status" value="1"/>
</dbReference>
<dbReference type="Pfam" id="PF00535">
    <property type="entry name" value="Glycos_transf_2"/>
    <property type="match status" value="1"/>
</dbReference>
<name>A0A1F6AQB5_9BACT</name>
<proteinExistence type="predicted"/>
<organism evidence="2 3">
    <name type="scientific">Candidatus Gottesmanbacteria bacterium RIFCSPLOWO2_01_FULL_39_12b</name>
    <dbReference type="NCBI Taxonomy" id="1798388"/>
    <lineage>
        <taxon>Bacteria</taxon>
        <taxon>Candidatus Gottesmaniibacteriota</taxon>
    </lineage>
</organism>
<evidence type="ECO:0000313" key="2">
    <source>
        <dbReference type="EMBL" id="OGG26673.1"/>
    </source>
</evidence>
<dbReference type="PANTHER" id="PTHR43179:SF7">
    <property type="entry name" value="RHAMNOSYLTRANSFERASE WBBL"/>
    <property type="match status" value="1"/>
</dbReference>